<dbReference type="Pfam" id="PF13432">
    <property type="entry name" value="TPR_16"/>
    <property type="match status" value="3"/>
</dbReference>
<dbReference type="eggNOG" id="COG3118">
    <property type="taxonomic scope" value="Bacteria"/>
</dbReference>
<reference evidence="6" key="1">
    <citation type="journal article" date="2013" name="BMC Microbiol.">
        <title>Taxonomy and evolution of bacteriochlorophyll a-containing members of the OM60/NOR5 clade of marine gammaproteobacteria: description of Luminiphilus syltensis gen. nov., sp. nov., reclassification of Haliea rubra as Pseudohaliea rubra gen. nov., comb. nov., and emendation of Chromatocurvus halotolerans.</title>
        <authorList>
            <person name="Spring S."/>
            <person name="Riedel T."/>
            <person name="Sproer C."/>
            <person name="Yan S."/>
            <person name="Harder J."/>
            <person name="Fuchs B.M."/>
        </authorList>
    </citation>
    <scope>NUCLEOTIDE SEQUENCE [LARGE SCALE GENOMIC DNA]</scope>
    <source>
        <strain evidence="6">NOR51-B</strain>
    </source>
</reference>
<dbReference type="Gene3D" id="1.25.40.10">
    <property type="entry name" value="Tetratricopeptide repeat domain"/>
    <property type="match status" value="3"/>
</dbReference>
<keyword evidence="1" id="KW-0677">Repeat</keyword>
<sequence>MLAGCATQPETPEPVDPVAEAKPDAPPVTPESEVAEQPIPAASVYPLLAAEFALRNRDFQTGLRLLLEQAMILDDPALARRALQLAEFMQVNDAALIAAMRLADLDPDDSAAAATAMRLLIAVGQPARAIEYARKAKAGGRRINAPALLQDFSQRPAAERRIIATGINELAMQYPEDVDLTLAQALLKREQGDTAAAIEQLDALLSREPDDERALVVWTQLALDTDRDKPFGRIDDAVNENPDNERLRLQYARLLASNDQLDRALEQFDVLIASSPRNGDYLLSAALVELEREDYEAGRQRLDQLLALEQRVDEAYYYLGRLEEAVGNPRAAIDAYDRVESGREQLDAVGRAGGLLLNAGELDEFDAFFDDHRWRSPDLDERLFALQGELLQDRKALERALRVYNEGIEIHSESMPLIYSRAIVHEQLGDIAAMEADFRRILSFDPENATTLNALGYMLTNQSDRFEEAAGLIERALALNPGDPATLDSLGWVYFKMGRLEEALTHLERAYQQFPDPEVAAHLGETLWALGRFDAAKAIWTRALRQDSDNTHVNETIGRLGVDLPLP</sequence>
<dbReference type="PROSITE" id="PS50005">
    <property type="entry name" value="TPR"/>
    <property type="match status" value="1"/>
</dbReference>
<dbReference type="STRING" id="565045.NOR51B_2912"/>
<dbReference type="SMART" id="SM00028">
    <property type="entry name" value="TPR"/>
    <property type="match status" value="7"/>
</dbReference>
<dbReference type="SUPFAM" id="SSF48452">
    <property type="entry name" value="TPR-like"/>
    <property type="match status" value="3"/>
</dbReference>
<keyword evidence="2 3" id="KW-0802">TPR repeat</keyword>
<evidence type="ECO:0000313" key="5">
    <source>
        <dbReference type="EMBL" id="EED36959.1"/>
    </source>
</evidence>
<evidence type="ECO:0000256" key="1">
    <source>
        <dbReference type="ARBA" id="ARBA00022737"/>
    </source>
</evidence>
<dbReference type="PANTHER" id="PTHR45586">
    <property type="entry name" value="TPR REPEAT-CONTAINING PROTEIN PA4667"/>
    <property type="match status" value="1"/>
</dbReference>
<evidence type="ECO:0000313" key="6">
    <source>
        <dbReference type="Proteomes" id="UP000004699"/>
    </source>
</evidence>
<dbReference type="Pfam" id="PF14559">
    <property type="entry name" value="TPR_19"/>
    <property type="match status" value="1"/>
</dbReference>
<feature type="region of interest" description="Disordered" evidence="4">
    <location>
        <begin position="1"/>
        <end position="35"/>
    </location>
</feature>
<dbReference type="AlphaFoldDB" id="B8KRA8"/>
<name>B8KRA8_9GAMM</name>
<dbReference type="Proteomes" id="UP000004699">
    <property type="component" value="Unassembled WGS sequence"/>
</dbReference>
<evidence type="ECO:0000256" key="3">
    <source>
        <dbReference type="PROSITE-ProRule" id="PRU00339"/>
    </source>
</evidence>
<protein>
    <submittedName>
        <fullName evidence="5">Tetratricopeptide TPR_2 repeat protein</fullName>
    </submittedName>
</protein>
<dbReference type="InterPro" id="IPR051012">
    <property type="entry name" value="CellSynth/LPSAsmb/PSIAsmb"/>
</dbReference>
<accession>B8KRA8</accession>
<proteinExistence type="predicted"/>
<dbReference type="PANTHER" id="PTHR45586:SF1">
    <property type="entry name" value="LIPOPOLYSACCHARIDE ASSEMBLY PROTEIN B"/>
    <property type="match status" value="1"/>
</dbReference>
<dbReference type="InterPro" id="IPR011990">
    <property type="entry name" value="TPR-like_helical_dom_sf"/>
</dbReference>
<feature type="repeat" description="TPR" evidence="3">
    <location>
        <begin position="484"/>
        <end position="517"/>
    </location>
</feature>
<evidence type="ECO:0000256" key="4">
    <source>
        <dbReference type="SAM" id="MobiDB-lite"/>
    </source>
</evidence>
<dbReference type="HOGENOM" id="CLU_007251_4_0_6"/>
<dbReference type="InterPro" id="IPR019734">
    <property type="entry name" value="TPR_rpt"/>
</dbReference>
<organism evidence="5 6">
    <name type="scientific">Luminiphilus syltensis NOR5-1B</name>
    <dbReference type="NCBI Taxonomy" id="565045"/>
    <lineage>
        <taxon>Bacteria</taxon>
        <taxon>Pseudomonadati</taxon>
        <taxon>Pseudomonadota</taxon>
        <taxon>Gammaproteobacteria</taxon>
        <taxon>Cellvibrionales</taxon>
        <taxon>Halieaceae</taxon>
        <taxon>Luminiphilus</taxon>
    </lineage>
</organism>
<keyword evidence="6" id="KW-1185">Reference proteome</keyword>
<evidence type="ECO:0000256" key="2">
    <source>
        <dbReference type="ARBA" id="ARBA00022803"/>
    </source>
</evidence>
<gene>
    <name evidence="5" type="ORF">NOR51B_2912</name>
</gene>
<dbReference type="eggNOG" id="COG0457">
    <property type="taxonomic scope" value="Bacteria"/>
</dbReference>
<dbReference type="EMBL" id="DS999411">
    <property type="protein sequence ID" value="EED36959.1"/>
    <property type="molecule type" value="Genomic_DNA"/>
</dbReference>